<dbReference type="HOGENOM" id="CLU_2601268_0_0_5"/>
<proteinExistence type="predicted"/>
<comment type="caution">
    <text evidence="2">The sequence shown here is derived from an EMBL/GenBank/DDBJ whole genome shotgun (WGS) entry which is preliminary data.</text>
</comment>
<evidence type="ECO:0000256" key="1">
    <source>
        <dbReference type="SAM" id="SignalP"/>
    </source>
</evidence>
<gene>
    <name evidence="2" type="ORF">HPDFL43_15917</name>
</gene>
<organism evidence="2 3">
    <name type="scientific">Hoeflea phototrophica (strain DSM 17068 / NCIMB 14078 / DFL-43)</name>
    <dbReference type="NCBI Taxonomy" id="411684"/>
    <lineage>
        <taxon>Bacteria</taxon>
        <taxon>Pseudomonadati</taxon>
        <taxon>Pseudomonadota</taxon>
        <taxon>Alphaproteobacteria</taxon>
        <taxon>Hyphomicrobiales</taxon>
        <taxon>Rhizobiaceae</taxon>
        <taxon>Hoeflea</taxon>
    </lineage>
</organism>
<dbReference type="AlphaFoldDB" id="A9D1U5"/>
<keyword evidence="1" id="KW-0732">Signal</keyword>
<reference evidence="2 3" key="2">
    <citation type="submission" date="2012-06" db="EMBL/GenBank/DDBJ databases">
        <authorList>
            <person name="Fiebig A."/>
        </authorList>
    </citation>
    <scope>NUCLEOTIDE SEQUENCE [LARGE SCALE GENOMIC DNA]</scope>
    <source>
        <strain evidence="2 3">DFL-43</strain>
    </source>
</reference>
<dbReference type="Proteomes" id="UP000004291">
    <property type="component" value="Chromosome"/>
</dbReference>
<dbReference type="EMBL" id="ABIA03000004">
    <property type="protein sequence ID" value="EDQ34499.1"/>
    <property type="molecule type" value="Genomic_DNA"/>
</dbReference>
<reference evidence="2 3" key="1">
    <citation type="submission" date="2007-10" db="EMBL/GenBank/DDBJ databases">
        <authorList>
            <person name="Wagner-Dobler I."/>
            <person name="Ferriera S."/>
            <person name="Johnson J."/>
            <person name="Kravitz S."/>
            <person name="Beeson K."/>
            <person name="Sutton G."/>
            <person name="Rogers Y.-H."/>
            <person name="Friedman R."/>
            <person name="Frazier M."/>
            <person name="Venter J.C."/>
        </authorList>
    </citation>
    <scope>NUCLEOTIDE SEQUENCE [LARGE SCALE GENOMIC DNA]</scope>
    <source>
        <strain evidence="2 3">DFL-43</strain>
    </source>
</reference>
<evidence type="ECO:0008006" key="4">
    <source>
        <dbReference type="Google" id="ProtNLM"/>
    </source>
</evidence>
<dbReference type="OrthoDB" id="8117462at2"/>
<evidence type="ECO:0000313" key="2">
    <source>
        <dbReference type="EMBL" id="EDQ34499.1"/>
    </source>
</evidence>
<dbReference type="RefSeq" id="WP_007198938.1">
    <property type="nucleotide sequence ID" value="NZ_CM002917.1"/>
</dbReference>
<evidence type="ECO:0000313" key="3">
    <source>
        <dbReference type="Proteomes" id="UP000004291"/>
    </source>
</evidence>
<accession>A9D1U5</accession>
<sequence>MIRTAQAAAIALAALLPLSATAAFAESAESQAALCTETPAKAAKAGVDCVATSSVDTGKAVDARNYPSGPVSFANGVVY</sequence>
<protein>
    <recommendedName>
        <fullName evidence="4">Integral membrane protein</fullName>
    </recommendedName>
</protein>
<feature type="chain" id="PRO_5002736928" description="Integral membrane protein" evidence="1">
    <location>
        <begin position="23"/>
        <end position="79"/>
    </location>
</feature>
<keyword evidence="3" id="KW-1185">Reference proteome</keyword>
<feature type="signal peptide" evidence="1">
    <location>
        <begin position="1"/>
        <end position="22"/>
    </location>
</feature>
<name>A9D1U5_HOEPD</name>